<dbReference type="EMBL" id="FQZP01000002">
    <property type="protein sequence ID" value="SHI41512.1"/>
    <property type="molecule type" value="Genomic_DNA"/>
</dbReference>
<reference evidence="2 3" key="1">
    <citation type="submission" date="2016-11" db="EMBL/GenBank/DDBJ databases">
        <authorList>
            <person name="Varghese N."/>
            <person name="Submissions S."/>
        </authorList>
    </citation>
    <scope>NUCLEOTIDE SEQUENCE [LARGE SCALE GENOMIC DNA]</scope>
    <source>
        <strain evidence="2 3">DSM 19027</strain>
    </source>
</reference>
<dbReference type="InterPro" id="IPR029063">
    <property type="entry name" value="SAM-dependent_MTases_sf"/>
</dbReference>
<keyword evidence="2" id="KW-0808">Transferase</keyword>
<organism evidence="2 3">
    <name type="scientific">Thermoclostridium caenicola</name>
    <dbReference type="NCBI Taxonomy" id="659425"/>
    <lineage>
        <taxon>Bacteria</taxon>
        <taxon>Bacillati</taxon>
        <taxon>Bacillota</taxon>
        <taxon>Clostridia</taxon>
        <taxon>Eubacteriales</taxon>
        <taxon>Oscillospiraceae</taxon>
        <taxon>Thermoclostridium</taxon>
    </lineage>
</organism>
<accession>A0A1M6AYH6</accession>
<dbReference type="GO" id="GO:0032259">
    <property type="term" value="P:methylation"/>
    <property type="evidence" value="ECO:0007669"/>
    <property type="project" value="UniProtKB-KW"/>
</dbReference>
<name>A0A1M6AYH6_9FIRM</name>
<gene>
    <name evidence="2" type="ORF">SAMN05444373_10027</name>
</gene>
<dbReference type="AlphaFoldDB" id="A0A1M6AYH6"/>
<evidence type="ECO:0000313" key="3">
    <source>
        <dbReference type="Proteomes" id="UP000324781"/>
    </source>
</evidence>
<dbReference type="PANTHER" id="PTHR43591">
    <property type="entry name" value="METHYLTRANSFERASE"/>
    <property type="match status" value="1"/>
</dbReference>
<sequence length="246" mass="28169">MQVNYNEISKTYDQVRAENRDVIDLFIDEVRISDQSKVLDFGCGTGNYANTLQKRTKAQVYGVEPSDGMREKAAAKNPYLTVVKGNHEHIPFADNTFDFVYMTDVIHHVPDLGMMFREIGRVLKNGGLLCIVTESHEQIDNRFYVKYFPTTATVDKGRYPDIDEIIGKAQEQSFQHVKNVIIGEGMEIPVTIDFVELVRNKGYSMFHLIPEDEYQAGLKQLEDDVCTGRLKKSRHSGETLIWLRLL</sequence>
<dbReference type="Proteomes" id="UP000324781">
    <property type="component" value="Unassembled WGS sequence"/>
</dbReference>
<protein>
    <submittedName>
        <fullName evidence="2">Methyltransferase domain-containing protein</fullName>
    </submittedName>
</protein>
<evidence type="ECO:0000259" key="1">
    <source>
        <dbReference type="Pfam" id="PF08241"/>
    </source>
</evidence>
<keyword evidence="3" id="KW-1185">Reference proteome</keyword>
<dbReference type="OrthoDB" id="9808140at2"/>
<dbReference type="RefSeq" id="WP_149677422.1">
    <property type="nucleotide sequence ID" value="NZ_DAONMB010000188.1"/>
</dbReference>
<feature type="domain" description="Methyltransferase type 11" evidence="1">
    <location>
        <begin position="39"/>
        <end position="131"/>
    </location>
</feature>
<proteinExistence type="predicted"/>
<dbReference type="InterPro" id="IPR013216">
    <property type="entry name" value="Methyltransf_11"/>
</dbReference>
<dbReference type="Pfam" id="PF08241">
    <property type="entry name" value="Methyltransf_11"/>
    <property type="match status" value="1"/>
</dbReference>
<dbReference type="GO" id="GO:0008757">
    <property type="term" value="F:S-adenosylmethionine-dependent methyltransferase activity"/>
    <property type="evidence" value="ECO:0007669"/>
    <property type="project" value="InterPro"/>
</dbReference>
<dbReference type="CDD" id="cd02440">
    <property type="entry name" value="AdoMet_MTases"/>
    <property type="match status" value="1"/>
</dbReference>
<dbReference type="SUPFAM" id="SSF53335">
    <property type="entry name" value="S-adenosyl-L-methionine-dependent methyltransferases"/>
    <property type="match status" value="1"/>
</dbReference>
<evidence type="ECO:0000313" key="2">
    <source>
        <dbReference type="EMBL" id="SHI41512.1"/>
    </source>
</evidence>
<dbReference type="Gene3D" id="3.40.50.150">
    <property type="entry name" value="Vaccinia Virus protein VP39"/>
    <property type="match status" value="1"/>
</dbReference>
<keyword evidence="2" id="KW-0489">Methyltransferase</keyword>